<name>A0A0D3A8N6_BRAOL</name>
<dbReference type="Proteomes" id="UP000032141">
    <property type="component" value="Chromosome C1"/>
</dbReference>
<reference evidence="1" key="2">
    <citation type="submission" date="2015-03" db="UniProtKB">
        <authorList>
            <consortium name="EnsemblPlants"/>
        </authorList>
    </citation>
    <scope>IDENTIFICATION</scope>
</reference>
<evidence type="ECO:0000313" key="1">
    <source>
        <dbReference type="EnsemblPlants" id="Bo1g067250.1"/>
    </source>
</evidence>
<dbReference type="Gramene" id="Bo1g067250.1">
    <property type="protein sequence ID" value="Bo1g067250.1"/>
    <property type="gene ID" value="Bo1g067250"/>
</dbReference>
<reference evidence="1 2" key="1">
    <citation type="journal article" date="2014" name="Genome Biol.">
        <title>Transcriptome and methylome profiling reveals relics of genome dominance in the mesopolyploid Brassica oleracea.</title>
        <authorList>
            <person name="Parkin I.A."/>
            <person name="Koh C."/>
            <person name="Tang H."/>
            <person name="Robinson S.J."/>
            <person name="Kagale S."/>
            <person name="Clarke W.E."/>
            <person name="Town C.D."/>
            <person name="Nixon J."/>
            <person name="Krishnakumar V."/>
            <person name="Bidwell S.L."/>
            <person name="Denoeud F."/>
            <person name="Belcram H."/>
            <person name="Links M.G."/>
            <person name="Just J."/>
            <person name="Clarke C."/>
            <person name="Bender T."/>
            <person name="Huebert T."/>
            <person name="Mason A.S."/>
            <person name="Pires J.C."/>
            <person name="Barker G."/>
            <person name="Moore J."/>
            <person name="Walley P.G."/>
            <person name="Manoli S."/>
            <person name="Batley J."/>
            <person name="Edwards D."/>
            <person name="Nelson M.N."/>
            <person name="Wang X."/>
            <person name="Paterson A.H."/>
            <person name="King G."/>
            <person name="Bancroft I."/>
            <person name="Chalhoub B."/>
            <person name="Sharpe A.G."/>
        </authorList>
    </citation>
    <scope>NUCLEOTIDE SEQUENCE</scope>
    <source>
        <strain evidence="1 2">cv. TO1000</strain>
    </source>
</reference>
<dbReference type="AlphaFoldDB" id="A0A0D3A8N6"/>
<evidence type="ECO:0000313" key="2">
    <source>
        <dbReference type="Proteomes" id="UP000032141"/>
    </source>
</evidence>
<organism evidence="1 2">
    <name type="scientific">Brassica oleracea var. oleracea</name>
    <dbReference type="NCBI Taxonomy" id="109376"/>
    <lineage>
        <taxon>Eukaryota</taxon>
        <taxon>Viridiplantae</taxon>
        <taxon>Streptophyta</taxon>
        <taxon>Embryophyta</taxon>
        <taxon>Tracheophyta</taxon>
        <taxon>Spermatophyta</taxon>
        <taxon>Magnoliopsida</taxon>
        <taxon>eudicotyledons</taxon>
        <taxon>Gunneridae</taxon>
        <taxon>Pentapetalae</taxon>
        <taxon>rosids</taxon>
        <taxon>malvids</taxon>
        <taxon>Brassicales</taxon>
        <taxon>Brassicaceae</taxon>
        <taxon>Brassiceae</taxon>
        <taxon>Brassica</taxon>
    </lineage>
</organism>
<sequence length="103" mass="12107">MFHISQLKFVVGSIQKVNPFPSTLSVNYELIVEPEELLDKRYDELGHLDVLIKWTILPTHETIWMRMKDRKHQFPNSSTADKLVLPNRGLISHGKYIHEGKRR</sequence>
<dbReference type="EnsemblPlants" id="Bo1g067250.1">
    <property type="protein sequence ID" value="Bo1g067250.1"/>
    <property type="gene ID" value="Bo1g067250"/>
</dbReference>
<protein>
    <recommendedName>
        <fullName evidence="3">Chromo domain-containing protein</fullName>
    </recommendedName>
</protein>
<keyword evidence="2" id="KW-1185">Reference proteome</keyword>
<dbReference type="HOGENOM" id="CLU_2267489_0_0_1"/>
<dbReference type="InterPro" id="IPR016197">
    <property type="entry name" value="Chromo-like_dom_sf"/>
</dbReference>
<evidence type="ECO:0008006" key="3">
    <source>
        <dbReference type="Google" id="ProtNLM"/>
    </source>
</evidence>
<proteinExistence type="predicted"/>
<dbReference type="SUPFAM" id="SSF54160">
    <property type="entry name" value="Chromo domain-like"/>
    <property type="match status" value="1"/>
</dbReference>
<accession>A0A0D3A8N6</accession>